<dbReference type="SUPFAM" id="SSF140663">
    <property type="entry name" value="TTHA0068-like"/>
    <property type="match status" value="1"/>
</dbReference>
<gene>
    <name evidence="1" type="ordered locus">Bsel_2186</name>
</gene>
<evidence type="ECO:0008006" key="3">
    <source>
        <dbReference type="Google" id="ProtNLM"/>
    </source>
</evidence>
<dbReference type="STRING" id="439292.Bsel_2186"/>
<organism evidence="1 2">
    <name type="scientific">Bacillus selenitireducens (strain ATCC 700615 / DSM 15326 / MLS10)</name>
    <dbReference type="NCBI Taxonomy" id="439292"/>
    <lineage>
        <taxon>Bacteria</taxon>
        <taxon>Bacillati</taxon>
        <taxon>Bacillota</taxon>
        <taxon>Bacilli</taxon>
        <taxon>Bacillales</taxon>
        <taxon>Bacillaceae</taxon>
        <taxon>Salisediminibacterium</taxon>
    </lineage>
</organism>
<name>D6XVF2_BACIE</name>
<dbReference type="Proteomes" id="UP000000271">
    <property type="component" value="Chromosome"/>
</dbReference>
<dbReference type="InterPro" id="IPR005500">
    <property type="entry name" value="DUF309"/>
</dbReference>
<dbReference type="Gene3D" id="1.10.3450.10">
    <property type="entry name" value="TTHA0068-like"/>
    <property type="match status" value="1"/>
</dbReference>
<evidence type="ECO:0000313" key="1">
    <source>
        <dbReference type="EMBL" id="ADH99690.1"/>
    </source>
</evidence>
<accession>D6XVF2</accession>
<keyword evidence="2" id="KW-1185">Reference proteome</keyword>
<dbReference type="HOGENOM" id="CLU_133698_1_0_9"/>
<dbReference type="Pfam" id="PF03745">
    <property type="entry name" value="DUF309"/>
    <property type="match status" value="1"/>
</dbReference>
<dbReference type="PANTHER" id="PTHR34796">
    <property type="entry name" value="EXPRESSED PROTEIN"/>
    <property type="match status" value="1"/>
</dbReference>
<dbReference type="PANTHER" id="PTHR34796:SF1">
    <property type="entry name" value="EXPRESSED PROTEIN"/>
    <property type="match status" value="1"/>
</dbReference>
<dbReference type="EMBL" id="CP001791">
    <property type="protein sequence ID" value="ADH99690.1"/>
    <property type="molecule type" value="Genomic_DNA"/>
</dbReference>
<dbReference type="eggNOG" id="COG1547">
    <property type="taxonomic scope" value="Bacteria"/>
</dbReference>
<dbReference type="InterPro" id="IPR023203">
    <property type="entry name" value="TTHA0068_sf"/>
</dbReference>
<dbReference type="AlphaFoldDB" id="D6XVF2"/>
<protein>
    <recommendedName>
        <fullName evidence="3">DUF309 domain-containing protein</fullName>
    </recommendedName>
</protein>
<proteinExistence type="predicted"/>
<reference evidence="1" key="1">
    <citation type="submission" date="2009-10" db="EMBL/GenBank/DDBJ databases">
        <title>Complete sequence of Bacillus selenitireducens MLS10.</title>
        <authorList>
            <consortium name="US DOE Joint Genome Institute"/>
            <person name="Lucas S."/>
            <person name="Copeland A."/>
            <person name="Lapidus A."/>
            <person name="Glavina del Rio T."/>
            <person name="Dalin E."/>
            <person name="Tice H."/>
            <person name="Bruce D."/>
            <person name="Goodwin L."/>
            <person name="Pitluck S."/>
            <person name="Sims D."/>
            <person name="Brettin T."/>
            <person name="Detter J.C."/>
            <person name="Han C."/>
            <person name="Larimer F."/>
            <person name="Land M."/>
            <person name="Hauser L."/>
            <person name="Kyrpides N."/>
            <person name="Ovchinnikova G."/>
            <person name="Stolz J."/>
        </authorList>
    </citation>
    <scope>NUCLEOTIDE SEQUENCE [LARGE SCALE GENOMIC DNA]</scope>
    <source>
        <strain evidence="1">MLS10</strain>
    </source>
</reference>
<evidence type="ECO:0000313" key="2">
    <source>
        <dbReference type="Proteomes" id="UP000000271"/>
    </source>
</evidence>
<dbReference type="KEGG" id="bse:Bsel_2186"/>
<dbReference type="RefSeq" id="WP_013173112.1">
    <property type="nucleotide sequence ID" value="NC_014219.1"/>
</dbReference>
<sequence length="172" mass="20668">MPIYSESYIDYLIHFQATRDYFECHEIMEEYWLENDRDKKWLTLIQLAVAVYHERQKNRKGSLRLYRKVLSHLDETPGMLTELAINEDAVISEVKRRIQINLENGPFENFDLPLTDPDLEKQCQTKAIKMNAEWLSHPEDIDLMYKHKLRDRSDVIEAREQSKELKQKERGR</sequence>